<organism evidence="4 5">
    <name type="scientific">Hymenobacter citatus</name>
    <dbReference type="NCBI Taxonomy" id="2763506"/>
    <lineage>
        <taxon>Bacteria</taxon>
        <taxon>Pseudomonadati</taxon>
        <taxon>Bacteroidota</taxon>
        <taxon>Cytophagia</taxon>
        <taxon>Cytophagales</taxon>
        <taxon>Hymenobacteraceae</taxon>
        <taxon>Hymenobacter</taxon>
    </lineage>
</organism>
<evidence type="ECO:0000313" key="4">
    <source>
        <dbReference type="EMBL" id="MBC6612315.1"/>
    </source>
</evidence>
<comment type="caution">
    <text evidence="4">The sequence shown here is derived from an EMBL/GenBank/DDBJ whole genome shotgun (WGS) entry which is preliminary data.</text>
</comment>
<dbReference type="InterPro" id="IPR028098">
    <property type="entry name" value="Glyco_trans_4-like_N"/>
</dbReference>
<accession>A0ABR7MMN6</accession>
<keyword evidence="5" id="KW-1185">Reference proteome</keyword>
<sequence length="332" mass="38642">MKVSYFYRKPIPHFHFSIERIFDAMSSYLQKQIEVERKEVPFFCDRPKNKYKNILWARENNGRINHITGDIHYLALGLDSATTVLTIHDVNFMKRRNYLRLIEPYIFSLFIPIAKAKIVTVVSEQTKKEVIKYVPFFKHKIRVVPNFYDPAYKPFEKPFNKEKPVLLQIGTSANKNLERLIEAIDGIPSLFVIIGRHNKAIEELLRTKKINYEWKQNLTDAEVREQYQRSDIMCFVSTAEGFGMPILEAQAVGRAVITSNISSMPEVAGDSALLVDPYSAEDIRDGILRLIHDDIFRENLIEKGFNNIKRYEIARIGEMYHNLYTEIASKTA</sequence>
<proteinExistence type="predicted"/>
<evidence type="ECO:0000259" key="2">
    <source>
        <dbReference type="Pfam" id="PF00534"/>
    </source>
</evidence>
<evidence type="ECO:0000313" key="5">
    <source>
        <dbReference type="Proteomes" id="UP000622017"/>
    </source>
</evidence>
<dbReference type="SUPFAM" id="SSF53756">
    <property type="entry name" value="UDP-Glycosyltransferase/glycogen phosphorylase"/>
    <property type="match status" value="1"/>
</dbReference>
<gene>
    <name evidence="4" type="ORF">H8B15_15405</name>
</gene>
<feature type="domain" description="Glycosyl transferase family 1" evidence="2">
    <location>
        <begin position="155"/>
        <end position="304"/>
    </location>
</feature>
<dbReference type="InterPro" id="IPR001296">
    <property type="entry name" value="Glyco_trans_1"/>
</dbReference>
<dbReference type="Gene3D" id="3.40.50.2000">
    <property type="entry name" value="Glycogen Phosphorylase B"/>
    <property type="match status" value="2"/>
</dbReference>
<dbReference type="RefSeq" id="WP_187320567.1">
    <property type="nucleotide sequence ID" value="NZ_JACSCY010000013.1"/>
</dbReference>
<feature type="domain" description="Glycosyltransferase subfamily 4-like N-terminal" evidence="3">
    <location>
        <begin position="74"/>
        <end position="151"/>
    </location>
</feature>
<evidence type="ECO:0000259" key="3">
    <source>
        <dbReference type="Pfam" id="PF13439"/>
    </source>
</evidence>
<name>A0ABR7MMN6_9BACT</name>
<dbReference type="Pfam" id="PF13439">
    <property type="entry name" value="Glyco_transf_4"/>
    <property type="match status" value="1"/>
</dbReference>
<protein>
    <submittedName>
        <fullName evidence="4">Glycosyltransferase family 4 protein</fullName>
    </submittedName>
</protein>
<dbReference type="PANTHER" id="PTHR46401:SF2">
    <property type="entry name" value="GLYCOSYLTRANSFERASE WBBK-RELATED"/>
    <property type="match status" value="1"/>
</dbReference>
<dbReference type="EMBL" id="JACSCY010000013">
    <property type="protein sequence ID" value="MBC6612315.1"/>
    <property type="molecule type" value="Genomic_DNA"/>
</dbReference>
<reference evidence="4 5" key="1">
    <citation type="submission" date="2020-08" db="EMBL/GenBank/DDBJ databases">
        <title>Hymenobacter sp.</title>
        <authorList>
            <person name="Kim M.K."/>
        </authorList>
    </citation>
    <scope>NUCLEOTIDE SEQUENCE [LARGE SCALE GENOMIC DNA]</scope>
    <source>
        <strain evidence="4 5">BT507</strain>
    </source>
</reference>
<evidence type="ECO:0000256" key="1">
    <source>
        <dbReference type="ARBA" id="ARBA00022679"/>
    </source>
</evidence>
<dbReference type="PANTHER" id="PTHR46401">
    <property type="entry name" value="GLYCOSYLTRANSFERASE WBBK-RELATED"/>
    <property type="match status" value="1"/>
</dbReference>
<dbReference type="Pfam" id="PF00534">
    <property type="entry name" value="Glycos_transf_1"/>
    <property type="match status" value="1"/>
</dbReference>
<keyword evidence="1" id="KW-0808">Transferase</keyword>
<dbReference type="CDD" id="cd03809">
    <property type="entry name" value="GT4_MtfB-like"/>
    <property type="match status" value="1"/>
</dbReference>
<dbReference type="Proteomes" id="UP000622017">
    <property type="component" value="Unassembled WGS sequence"/>
</dbReference>